<dbReference type="HOGENOM" id="CLU_2725461_0_0_1"/>
<dbReference type="AlphaFoldDB" id="D6X4S9"/>
<evidence type="ECO:0000313" key="1">
    <source>
        <dbReference type="EMBL" id="EEZ97686.1"/>
    </source>
</evidence>
<evidence type="ECO:0000313" key="2">
    <source>
        <dbReference type="Proteomes" id="UP000007266"/>
    </source>
</evidence>
<dbReference type="Proteomes" id="UP000007266">
    <property type="component" value="Linkage group 10"/>
</dbReference>
<keyword evidence="2" id="KW-1185">Reference proteome</keyword>
<organism evidence="1 2">
    <name type="scientific">Tribolium castaneum</name>
    <name type="common">Red flour beetle</name>
    <dbReference type="NCBI Taxonomy" id="7070"/>
    <lineage>
        <taxon>Eukaryota</taxon>
        <taxon>Metazoa</taxon>
        <taxon>Ecdysozoa</taxon>
        <taxon>Arthropoda</taxon>
        <taxon>Hexapoda</taxon>
        <taxon>Insecta</taxon>
        <taxon>Pterygota</taxon>
        <taxon>Neoptera</taxon>
        <taxon>Endopterygota</taxon>
        <taxon>Coleoptera</taxon>
        <taxon>Polyphaga</taxon>
        <taxon>Cucujiformia</taxon>
        <taxon>Tenebrionidae</taxon>
        <taxon>Tenebrionidae incertae sedis</taxon>
        <taxon>Tribolium</taxon>
    </lineage>
</organism>
<gene>
    <name evidence="1" type="primary">GLEAN_16234</name>
    <name evidence="1" type="ORF">TcasGA2_TC016234</name>
</gene>
<sequence length="72" mass="8091">MAFFSPLPAAMLPRFRQRGRHTLDDDQLAWTAVSLGKQPLILSLQGVYDWYYTLSMMVRTVGRCSNSAIGPS</sequence>
<protein>
    <submittedName>
        <fullName evidence="1">Uncharacterized protein</fullName>
    </submittedName>
</protein>
<name>D6X4S9_TRICA</name>
<accession>D6X4S9</accession>
<proteinExistence type="predicted"/>
<dbReference type="EMBL" id="KQ971380">
    <property type="protein sequence ID" value="EEZ97686.1"/>
    <property type="molecule type" value="Genomic_DNA"/>
</dbReference>
<reference evidence="1 2" key="2">
    <citation type="journal article" date="2010" name="Nucleic Acids Res.">
        <title>BeetleBase in 2010: revisions to provide comprehensive genomic information for Tribolium castaneum.</title>
        <authorList>
            <person name="Kim H.S."/>
            <person name="Murphy T."/>
            <person name="Xia J."/>
            <person name="Caragea D."/>
            <person name="Park Y."/>
            <person name="Beeman R.W."/>
            <person name="Lorenzen M.D."/>
            <person name="Butcher S."/>
            <person name="Manak J.R."/>
            <person name="Brown S.J."/>
        </authorList>
    </citation>
    <scope>GENOME REANNOTATION</scope>
    <source>
        <strain evidence="1 2">Georgia GA2</strain>
    </source>
</reference>
<reference evidence="1 2" key="1">
    <citation type="journal article" date="2008" name="Nature">
        <title>The genome of the model beetle and pest Tribolium castaneum.</title>
        <authorList>
            <consortium name="Tribolium Genome Sequencing Consortium"/>
            <person name="Richards S."/>
            <person name="Gibbs R.A."/>
            <person name="Weinstock G.M."/>
            <person name="Brown S.J."/>
            <person name="Denell R."/>
            <person name="Beeman R.W."/>
            <person name="Gibbs R."/>
            <person name="Beeman R.W."/>
            <person name="Brown S.J."/>
            <person name="Bucher G."/>
            <person name="Friedrich M."/>
            <person name="Grimmelikhuijzen C.J."/>
            <person name="Klingler M."/>
            <person name="Lorenzen M."/>
            <person name="Richards S."/>
            <person name="Roth S."/>
            <person name="Schroder R."/>
            <person name="Tautz D."/>
            <person name="Zdobnov E.M."/>
            <person name="Muzny D."/>
            <person name="Gibbs R.A."/>
            <person name="Weinstock G.M."/>
            <person name="Attaway T."/>
            <person name="Bell S."/>
            <person name="Buhay C.J."/>
            <person name="Chandrabose M.N."/>
            <person name="Chavez D."/>
            <person name="Clerk-Blankenburg K.P."/>
            <person name="Cree A."/>
            <person name="Dao M."/>
            <person name="Davis C."/>
            <person name="Chacko J."/>
            <person name="Dinh H."/>
            <person name="Dugan-Rocha S."/>
            <person name="Fowler G."/>
            <person name="Garner T.T."/>
            <person name="Garnes J."/>
            <person name="Gnirke A."/>
            <person name="Hawes A."/>
            <person name="Hernandez J."/>
            <person name="Hines S."/>
            <person name="Holder M."/>
            <person name="Hume J."/>
            <person name="Jhangiani S.N."/>
            <person name="Joshi V."/>
            <person name="Khan Z.M."/>
            <person name="Jackson L."/>
            <person name="Kovar C."/>
            <person name="Kowis A."/>
            <person name="Lee S."/>
            <person name="Lewis L.R."/>
            <person name="Margolis J."/>
            <person name="Morgan M."/>
            <person name="Nazareth L.V."/>
            <person name="Nguyen N."/>
            <person name="Okwuonu G."/>
            <person name="Parker D."/>
            <person name="Richards S."/>
            <person name="Ruiz S.J."/>
            <person name="Santibanez J."/>
            <person name="Savard J."/>
            <person name="Scherer S.E."/>
            <person name="Schneider B."/>
            <person name="Sodergren E."/>
            <person name="Tautz D."/>
            <person name="Vattahil S."/>
            <person name="Villasana D."/>
            <person name="White C.S."/>
            <person name="Wright R."/>
            <person name="Park Y."/>
            <person name="Beeman R.W."/>
            <person name="Lord J."/>
            <person name="Oppert B."/>
            <person name="Lorenzen M."/>
            <person name="Brown S."/>
            <person name="Wang L."/>
            <person name="Savard J."/>
            <person name="Tautz D."/>
            <person name="Richards S."/>
            <person name="Weinstock G."/>
            <person name="Gibbs R.A."/>
            <person name="Liu Y."/>
            <person name="Worley K."/>
            <person name="Weinstock G."/>
            <person name="Elsik C.G."/>
            <person name="Reese J.T."/>
            <person name="Elhaik E."/>
            <person name="Landan G."/>
            <person name="Graur D."/>
            <person name="Arensburger P."/>
            <person name="Atkinson P."/>
            <person name="Beeman R.W."/>
            <person name="Beidler J."/>
            <person name="Brown S.J."/>
            <person name="Demuth J.P."/>
            <person name="Drury D.W."/>
            <person name="Du Y.Z."/>
            <person name="Fujiwara H."/>
            <person name="Lorenzen M."/>
            <person name="Maselli V."/>
            <person name="Osanai M."/>
            <person name="Park Y."/>
            <person name="Robertson H.M."/>
            <person name="Tu Z."/>
            <person name="Wang J.J."/>
            <person name="Wang S."/>
            <person name="Richards S."/>
            <person name="Song H."/>
            <person name="Zhang L."/>
            <person name="Sodergren E."/>
            <person name="Werner D."/>
            <person name="Stanke M."/>
            <person name="Morgenstern B."/>
            <person name="Solovyev V."/>
            <person name="Kosarev P."/>
            <person name="Brown G."/>
            <person name="Chen H.C."/>
            <person name="Ermolaeva O."/>
            <person name="Hlavina W."/>
            <person name="Kapustin Y."/>
            <person name="Kiryutin B."/>
            <person name="Kitts P."/>
            <person name="Maglott D."/>
            <person name="Pruitt K."/>
            <person name="Sapojnikov V."/>
            <person name="Souvorov A."/>
            <person name="Mackey A.J."/>
            <person name="Waterhouse R.M."/>
            <person name="Wyder S."/>
            <person name="Zdobnov E.M."/>
            <person name="Zdobnov E.M."/>
            <person name="Wyder S."/>
            <person name="Kriventseva E.V."/>
            <person name="Kadowaki T."/>
            <person name="Bork P."/>
            <person name="Aranda M."/>
            <person name="Bao R."/>
            <person name="Beermann A."/>
            <person name="Berns N."/>
            <person name="Bolognesi R."/>
            <person name="Bonneton F."/>
            <person name="Bopp D."/>
            <person name="Brown S.J."/>
            <person name="Bucher G."/>
            <person name="Butts T."/>
            <person name="Chaumot A."/>
            <person name="Denell R.E."/>
            <person name="Ferrier D.E."/>
            <person name="Friedrich M."/>
            <person name="Gordon C.M."/>
            <person name="Jindra M."/>
            <person name="Klingler M."/>
            <person name="Lan Q."/>
            <person name="Lattorff H.M."/>
            <person name="Laudet V."/>
            <person name="von Levetsow C."/>
            <person name="Liu Z."/>
            <person name="Lutz R."/>
            <person name="Lynch J.A."/>
            <person name="da Fonseca R.N."/>
            <person name="Posnien N."/>
            <person name="Reuter R."/>
            <person name="Roth S."/>
            <person name="Savard J."/>
            <person name="Schinko J.B."/>
            <person name="Schmitt C."/>
            <person name="Schoppmeier M."/>
            <person name="Schroder R."/>
            <person name="Shippy T.D."/>
            <person name="Simonnet F."/>
            <person name="Marques-Souza H."/>
            <person name="Tautz D."/>
            <person name="Tomoyasu Y."/>
            <person name="Trauner J."/>
            <person name="Van der Zee M."/>
            <person name="Vervoort M."/>
            <person name="Wittkopp N."/>
            <person name="Wimmer E.A."/>
            <person name="Yang X."/>
            <person name="Jones A.K."/>
            <person name="Sattelle D.B."/>
            <person name="Ebert P.R."/>
            <person name="Nelson D."/>
            <person name="Scott J.G."/>
            <person name="Beeman R.W."/>
            <person name="Muthukrishnan S."/>
            <person name="Kramer K.J."/>
            <person name="Arakane Y."/>
            <person name="Beeman R.W."/>
            <person name="Zhu Q."/>
            <person name="Hogenkamp D."/>
            <person name="Dixit R."/>
            <person name="Oppert B."/>
            <person name="Jiang H."/>
            <person name="Zou Z."/>
            <person name="Marshall J."/>
            <person name="Elpidina E."/>
            <person name="Vinokurov K."/>
            <person name="Oppert C."/>
            <person name="Zou Z."/>
            <person name="Evans J."/>
            <person name="Lu Z."/>
            <person name="Zhao P."/>
            <person name="Sumathipala N."/>
            <person name="Altincicek B."/>
            <person name="Vilcinskas A."/>
            <person name="Williams M."/>
            <person name="Hultmark D."/>
            <person name="Hetru C."/>
            <person name="Jiang H."/>
            <person name="Grimmelikhuijzen C.J."/>
            <person name="Hauser F."/>
            <person name="Cazzamali G."/>
            <person name="Williamson M."/>
            <person name="Park Y."/>
            <person name="Li B."/>
            <person name="Tanaka Y."/>
            <person name="Predel R."/>
            <person name="Neupert S."/>
            <person name="Schachtner J."/>
            <person name="Verleyen P."/>
            <person name="Raible F."/>
            <person name="Bork P."/>
            <person name="Friedrich M."/>
            <person name="Walden K.K."/>
            <person name="Robertson H.M."/>
            <person name="Angeli S."/>
            <person name="Foret S."/>
            <person name="Bucher G."/>
            <person name="Schuetz S."/>
            <person name="Maleszka R."/>
            <person name="Wimmer E.A."/>
            <person name="Beeman R.W."/>
            <person name="Lorenzen M."/>
            <person name="Tomoyasu Y."/>
            <person name="Miller S.C."/>
            <person name="Grossmann D."/>
            <person name="Bucher G."/>
        </authorList>
    </citation>
    <scope>NUCLEOTIDE SEQUENCE [LARGE SCALE GENOMIC DNA]</scope>
    <source>
        <strain evidence="1 2">Georgia GA2</strain>
    </source>
</reference>